<evidence type="ECO:0000256" key="5">
    <source>
        <dbReference type="ARBA" id="ARBA00023163"/>
    </source>
</evidence>
<keyword evidence="4" id="KW-0010">Activator</keyword>
<evidence type="ECO:0000313" key="7">
    <source>
        <dbReference type="EMBL" id="KAG9478033.1"/>
    </source>
</evidence>
<evidence type="ECO:0000313" key="8">
    <source>
        <dbReference type="Proteomes" id="UP000770717"/>
    </source>
</evidence>
<evidence type="ECO:0000256" key="2">
    <source>
        <dbReference type="ARBA" id="ARBA00006967"/>
    </source>
</evidence>
<evidence type="ECO:0000256" key="6">
    <source>
        <dbReference type="ARBA" id="ARBA00023242"/>
    </source>
</evidence>
<organism evidence="7 8">
    <name type="scientific">Eleutherodactylus coqui</name>
    <name type="common">Puerto Rican coqui</name>
    <dbReference type="NCBI Taxonomy" id="57060"/>
    <lineage>
        <taxon>Eukaryota</taxon>
        <taxon>Metazoa</taxon>
        <taxon>Chordata</taxon>
        <taxon>Craniata</taxon>
        <taxon>Vertebrata</taxon>
        <taxon>Euteleostomi</taxon>
        <taxon>Amphibia</taxon>
        <taxon>Batrachia</taxon>
        <taxon>Anura</taxon>
        <taxon>Neobatrachia</taxon>
        <taxon>Hyloidea</taxon>
        <taxon>Eleutherodactylidae</taxon>
        <taxon>Eleutherodactylinae</taxon>
        <taxon>Eleutherodactylus</taxon>
        <taxon>Eleutherodactylus</taxon>
    </lineage>
</organism>
<dbReference type="AlphaFoldDB" id="A0A8J6EZH6"/>
<dbReference type="OrthoDB" id="8939897at2759"/>
<evidence type="ECO:0000256" key="4">
    <source>
        <dbReference type="ARBA" id="ARBA00023159"/>
    </source>
</evidence>
<gene>
    <name evidence="7" type="ORF">GDO78_013167</name>
</gene>
<reference evidence="7" key="1">
    <citation type="thesis" date="2020" institute="ProQuest LLC" country="789 East Eisenhower Parkway, Ann Arbor, MI, USA">
        <title>Comparative Genomics and Chromosome Evolution.</title>
        <authorList>
            <person name="Mudd A.B."/>
        </authorList>
    </citation>
    <scope>NUCLEOTIDE SEQUENCE</scope>
    <source>
        <strain evidence="7">HN-11 Male</strain>
        <tissue evidence="7">Kidney and liver</tissue>
    </source>
</reference>
<evidence type="ECO:0000256" key="3">
    <source>
        <dbReference type="ARBA" id="ARBA00023015"/>
    </source>
</evidence>
<dbReference type="EMBL" id="WNTK01000009">
    <property type="protein sequence ID" value="KAG9478033.1"/>
    <property type="molecule type" value="Genomic_DNA"/>
</dbReference>
<comment type="subcellular location">
    <subcellularLocation>
        <location evidence="1">Nucleus</location>
    </subcellularLocation>
</comment>
<dbReference type="Proteomes" id="UP000770717">
    <property type="component" value="Unassembled WGS sequence"/>
</dbReference>
<accession>A0A8J6EZH6</accession>
<sequence length="141" mass="15243">MKDRETVAISHYPKAAISGSKAAVIGTPPMPSAGLLTSSGVTAPKQNTFGLTTSQHFRASVQLQRLNSQYQGSADTQHWALNSQVSLASGTGIFDLDRVDEDVLKSLVLEMGLDTANELPELWLGQNEFEFAPEQLLTPEK</sequence>
<comment type="caution">
    <text evidence="7">The sequence shown here is derived from an EMBL/GenBank/DDBJ whole genome shotgun (WGS) entry which is preliminary data.</text>
</comment>
<proteinExistence type="inferred from homology"/>
<dbReference type="PANTHER" id="PTHR17045">
    <property type="entry name" value="MELANOCYTE SPECIFIC GENE RELATED CITED"/>
    <property type="match status" value="1"/>
</dbReference>
<dbReference type="GO" id="GO:0003713">
    <property type="term" value="F:transcription coactivator activity"/>
    <property type="evidence" value="ECO:0007669"/>
    <property type="project" value="TreeGrafter"/>
</dbReference>
<dbReference type="InterPro" id="IPR007576">
    <property type="entry name" value="CITED"/>
</dbReference>
<dbReference type="GO" id="GO:0005634">
    <property type="term" value="C:nucleus"/>
    <property type="evidence" value="ECO:0007669"/>
    <property type="project" value="UniProtKB-SubCell"/>
</dbReference>
<protein>
    <recommendedName>
        <fullName evidence="9">Cbp/p300-interacting transactivator 1</fullName>
    </recommendedName>
</protein>
<evidence type="ECO:0000256" key="1">
    <source>
        <dbReference type="ARBA" id="ARBA00004123"/>
    </source>
</evidence>
<name>A0A8J6EZH6_ELECQ</name>
<dbReference type="PANTHER" id="PTHR17045:SF6">
    <property type="entry name" value="CBP_P300-INTERACTING TRANSACTIVATOR 1"/>
    <property type="match status" value="1"/>
</dbReference>
<dbReference type="Gene3D" id="6.10.140.2200">
    <property type="match status" value="1"/>
</dbReference>
<keyword evidence="8" id="KW-1185">Reference proteome</keyword>
<comment type="similarity">
    <text evidence="2">Belongs to the CITED family.</text>
</comment>
<dbReference type="Pfam" id="PF04487">
    <property type="entry name" value="CITED"/>
    <property type="match status" value="1"/>
</dbReference>
<keyword evidence="5" id="KW-0804">Transcription</keyword>
<keyword evidence="3" id="KW-0805">Transcription regulation</keyword>
<evidence type="ECO:0008006" key="9">
    <source>
        <dbReference type="Google" id="ProtNLM"/>
    </source>
</evidence>
<keyword evidence="6" id="KW-0539">Nucleus</keyword>